<dbReference type="InParanoid" id="A0A517SMP1"/>
<gene>
    <name evidence="1" type="ORF">Pan44_54600</name>
</gene>
<dbReference type="Proteomes" id="UP000315700">
    <property type="component" value="Chromosome"/>
</dbReference>
<evidence type="ECO:0000313" key="1">
    <source>
        <dbReference type="EMBL" id="QDT57391.1"/>
    </source>
</evidence>
<proteinExistence type="predicted"/>
<protein>
    <recommendedName>
        <fullName evidence="3">DUF2617 domain-containing protein</fullName>
    </recommendedName>
</protein>
<organism evidence="1 2">
    <name type="scientific">Caulifigura coniformis</name>
    <dbReference type="NCBI Taxonomy" id="2527983"/>
    <lineage>
        <taxon>Bacteria</taxon>
        <taxon>Pseudomonadati</taxon>
        <taxon>Planctomycetota</taxon>
        <taxon>Planctomycetia</taxon>
        <taxon>Planctomycetales</taxon>
        <taxon>Planctomycetaceae</taxon>
        <taxon>Caulifigura</taxon>
    </lineage>
</organism>
<sequence>MKVGRMAVQSVHPSAFELAFRLYDRAIHPELFDIRATKKIDGAGWKAAISICAGGHVIALQTPTGVATELAIPARLMTPDRGLAAGHKLGASRDWTLPLSCGVHAHFSAHIDAVDAVAFRNIEQELTLDARSSAISFRFPGAGRLQPGPLSVIRAESLASGVMFHAFHTFPENSAVLRTQSLYELPAA</sequence>
<dbReference type="AlphaFoldDB" id="A0A517SMP1"/>
<keyword evidence="2" id="KW-1185">Reference proteome</keyword>
<dbReference type="KEGG" id="ccos:Pan44_54600"/>
<evidence type="ECO:0008006" key="3">
    <source>
        <dbReference type="Google" id="ProtNLM"/>
    </source>
</evidence>
<accession>A0A517SMP1</accession>
<dbReference type="InterPro" id="IPR024486">
    <property type="entry name" value="DUF2617"/>
</dbReference>
<evidence type="ECO:0000313" key="2">
    <source>
        <dbReference type="Proteomes" id="UP000315700"/>
    </source>
</evidence>
<dbReference type="EMBL" id="CP036271">
    <property type="protein sequence ID" value="QDT57391.1"/>
    <property type="molecule type" value="Genomic_DNA"/>
</dbReference>
<dbReference type="OrthoDB" id="263569at2"/>
<dbReference type="Pfam" id="PF10936">
    <property type="entry name" value="DUF2617"/>
    <property type="match status" value="1"/>
</dbReference>
<name>A0A517SMP1_9PLAN</name>
<reference evidence="1 2" key="1">
    <citation type="submission" date="2019-02" db="EMBL/GenBank/DDBJ databases">
        <title>Deep-cultivation of Planctomycetes and their phenomic and genomic characterization uncovers novel biology.</title>
        <authorList>
            <person name="Wiegand S."/>
            <person name="Jogler M."/>
            <person name="Boedeker C."/>
            <person name="Pinto D."/>
            <person name="Vollmers J."/>
            <person name="Rivas-Marin E."/>
            <person name="Kohn T."/>
            <person name="Peeters S.H."/>
            <person name="Heuer A."/>
            <person name="Rast P."/>
            <person name="Oberbeckmann S."/>
            <person name="Bunk B."/>
            <person name="Jeske O."/>
            <person name="Meyerdierks A."/>
            <person name="Storesund J.E."/>
            <person name="Kallscheuer N."/>
            <person name="Luecker S."/>
            <person name="Lage O.M."/>
            <person name="Pohl T."/>
            <person name="Merkel B.J."/>
            <person name="Hornburger P."/>
            <person name="Mueller R.-W."/>
            <person name="Bruemmer F."/>
            <person name="Labrenz M."/>
            <person name="Spormann A.M."/>
            <person name="Op den Camp H."/>
            <person name="Overmann J."/>
            <person name="Amann R."/>
            <person name="Jetten M.S.M."/>
            <person name="Mascher T."/>
            <person name="Medema M.H."/>
            <person name="Devos D.P."/>
            <person name="Kaster A.-K."/>
            <person name="Ovreas L."/>
            <person name="Rohde M."/>
            <person name="Galperin M.Y."/>
            <person name="Jogler C."/>
        </authorList>
    </citation>
    <scope>NUCLEOTIDE SEQUENCE [LARGE SCALE GENOMIC DNA]</scope>
    <source>
        <strain evidence="1 2">Pan44</strain>
    </source>
</reference>